<organism evidence="8 9">
    <name type="scientific">Motilibacter peucedani</name>
    <dbReference type="NCBI Taxonomy" id="598650"/>
    <lineage>
        <taxon>Bacteria</taxon>
        <taxon>Bacillati</taxon>
        <taxon>Actinomycetota</taxon>
        <taxon>Actinomycetes</taxon>
        <taxon>Motilibacterales</taxon>
        <taxon>Motilibacteraceae</taxon>
        <taxon>Motilibacter</taxon>
    </lineage>
</organism>
<dbReference type="SUPFAM" id="SSF48452">
    <property type="entry name" value="TPR-like"/>
    <property type="match status" value="1"/>
</dbReference>
<dbReference type="InterPro" id="IPR036388">
    <property type="entry name" value="WH-like_DNA-bd_sf"/>
</dbReference>
<dbReference type="InterPro" id="IPR001867">
    <property type="entry name" value="OmpR/PhoB-type_DNA-bd"/>
</dbReference>
<dbReference type="Pfam" id="PF00486">
    <property type="entry name" value="Trans_reg_C"/>
    <property type="match status" value="1"/>
</dbReference>
<dbReference type="CDD" id="cd15831">
    <property type="entry name" value="BTAD"/>
    <property type="match status" value="1"/>
</dbReference>
<feature type="domain" description="OmpR/PhoB-type" evidence="7">
    <location>
        <begin position="4"/>
        <end position="108"/>
    </location>
</feature>
<proteinExistence type="inferred from homology"/>
<dbReference type="AlphaFoldDB" id="A0A420XSR9"/>
<evidence type="ECO:0000256" key="3">
    <source>
        <dbReference type="ARBA" id="ARBA00023125"/>
    </source>
</evidence>
<dbReference type="PROSITE" id="PS51755">
    <property type="entry name" value="OMPR_PHOB"/>
    <property type="match status" value="1"/>
</dbReference>
<dbReference type="PANTHER" id="PTHR35807">
    <property type="entry name" value="TRANSCRIPTIONAL REGULATOR REDD-RELATED"/>
    <property type="match status" value="1"/>
</dbReference>
<evidence type="ECO:0000313" key="8">
    <source>
        <dbReference type="EMBL" id="RKS77945.1"/>
    </source>
</evidence>
<evidence type="ECO:0000256" key="4">
    <source>
        <dbReference type="ARBA" id="ARBA00023163"/>
    </source>
</evidence>
<dbReference type="InterPro" id="IPR016032">
    <property type="entry name" value="Sig_transdc_resp-reg_C-effctor"/>
</dbReference>
<feature type="region of interest" description="Disordered" evidence="6">
    <location>
        <begin position="269"/>
        <end position="300"/>
    </location>
</feature>
<dbReference type="PANTHER" id="PTHR35807:SF1">
    <property type="entry name" value="TRANSCRIPTIONAL REGULATOR REDD"/>
    <property type="match status" value="1"/>
</dbReference>
<evidence type="ECO:0000256" key="6">
    <source>
        <dbReference type="SAM" id="MobiDB-lite"/>
    </source>
</evidence>
<keyword evidence="9" id="KW-1185">Reference proteome</keyword>
<evidence type="ECO:0000256" key="2">
    <source>
        <dbReference type="ARBA" id="ARBA00023015"/>
    </source>
</evidence>
<protein>
    <submittedName>
        <fullName evidence="8">DNA-binding SARP family transcriptional activator</fullName>
    </submittedName>
</protein>
<dbReference type="Proteomes" id="UP000281955">
    <property type="component" value="Unassembled WGS sequence"/>
</dbReference>
<dbReference type="Pfam" id="PF03704">
    <property type="entry name" value="BTAD"/>
    <property type="match status" value="1"/>
</dbReference>
<dbReference type="GO" id="GO:0003677">
    <property type="term" value="F:DNA binding"/>
    <property type="evidence" value="ECO:0007669"/>
    <property type="project" value="UniProtKB-UniRule"/>
</dbReference>
<name>A0A420XSR9_9ACTN</name>
<evidence type="ECO:0000259" key="7">
    <source>
        <dbReference type="PROSITE" id="PS51755"/>
    </source>
</evidence>
<comment type="caution">
    <text evidence="8">The sequence shown here is derived from an EMBL/GenBank/DDBJ whole genome shotgun (WGS) entry which is preliminary data.</text>
</comment>
<gene>
    <name evidence="8" type="ORF">CLV35_1650</name>
</gene>
<dbReference type="SMART" id="SM01043">
    <property type="entry name" value="BTAD"/>
    <property type="match status" value="1"/>
</dbReference>
<dbReference type="InterPro" id="IPR051677">
    <property type="entry name" value="AfsR-DnrI-RedD_regulator"/>
</dbReference>
<dbReference type="InterPro" id="IPR011990">
    <property type="entry name" value="TPR-like_helical_dom_sf"/>
</dbReference>
<dbReference type="GO" id="GO:0000160">
    <property type="term" value="P:phosphorelay signal transduction system"/>
    <property type="evidence" value="ECO:0007669"/>
    <property type="project" value="InterPro"/>
</dbReference>
<dbReference type="InParanoid" id="A0A420XSR9"/>
<dbReference type="Gene3D" id="1.25.40.10">
    <property type="entry name" value="Tetratricopeptide repeat domain"/>
    <property type="match status" value="1"/>
</dbReference>
<dbReference type="SMART" id="SM00862">
    <property type="entry name" value="Trans_reg_C"/>
    <property type="match status" value="1"/>
</dbReference>
<dbReference type="SUPFAM" id="SSF46894">
    <property type="entry name" value="C-terminal effector domain of the bipartite response regulators"/>
    <property type="match status" value="1"/>
</dbReference>
<reference evidence="8 9" key="1">
    <citation type="submission" date="2018-10" db="EMBL/GenBank/DDBJ databases">
        <title>Genomic Encyclopedia of Archaeal and Bacterial Type Strains, Phase II (KMG-II): from individual species to whole genera.</title>
        <authorList>
            <person name="Goeker M."/>
        </authorList>
    </citation>
    <scope>NUCLEOTIDE SEQUENCE [LARGE SCALE GENOMIC DNA]</scope>
    <source>
        <strain evidence="8 9">RP-AC37</strain>
    </source>
</reference>
<dbReference type="OrthoDB" id="7628974at2"/>
<dbReference type="GO" id="GO:0006355">
    <property type="term" value="P:regulation of DNA-templated transcription"/>
    <property type="evidence" value="ECO:0007669"/>
    <property type="project" value="InterPro"/>
</dbReference>
<keyword evidence="4" id="KW-0804">Transcription</keyword>
<evidence type="ECO:0000256" key="1">
    <source>
        <dbReference type="ARBA" id="ARBA00005820"/>
    </source>
</evidence>
<accession>A0A420XSR9</accession>
<comment type="similarity">
    <text evidence="1">Belongs to the AfsR/DnrI/RedD regulatory family.</text>
</comment>
<dbReference type="Gene3D" id="1.10.10.10">
    <property type="entry name" value="Winged helix-like DNA-binding domain superfamily/Winged helix DNA-binding domain"/>
    <property type="match status" value="1"/>
</dbReference>
<keyword evidence="3 5" id="KW-0238">DNA-binding</keyword>
<evidence type="ECO:0000313" key="9">
    <source>
        <dbReference type="Proteomes" id="UP000281955"/>
    </source>
</evidence>
<sequence>MSAPAQRSVTGVSLAVLGRISITTPVGEALVRGGRERAVLAALVAARGEVVPADRLVTEVWGDDAGSRGHAALLVAVSHLRSQLEPTRPPRTTSQVLVRACAGYSLRLPDGSVDAEVFSAHVAEAYAASRAGDDAAVVDRCDEAAALWSGPPFAGASGRDLVDLESTRLEGLRMTALELRAQSLLHLGRHSLLVGELEALVAAHPMRERLLELHAVALYRCGRQAEALAALRRGRSVLADELGVDPSPQLQQLELDILVHAPHLLLPPAATGPRSASGNRCGRKARPTRTATRPAHVRVA</sequence>
<feature type="DNA-binding region" description="OmpR/PhoB-type" evidence="5">
    <location>
        <begin position="4"/>
        <end position="108"/>
    </location>
</feature>
<dbReference type="EMBL" id="RBWV01000010">
    <property type="protein sequence ID" value="RKS77945.1"/>
    <property type="molecule type" value="Genomic_DNA"/>
</dbReference>
<keyword evidence="2" id="KW-0805">Transcription regulation</keyword>
<dbReference type="InterPro" id="IPR005158">
    <property type="entry name" value="BTAD"/>
</dbReference>
<evidence type="ECO:0000256" key="5">
    <source>
        <dbReference type="PROSITE-ProRule" id="PRU01091"/>
    </source>
</evidence>